<feature type="transmembrane region" description="Helical" evidence="1">
    <location>
        <begin position="294"/>
        <end position="316"/>
    </location>
</feature>
<gene>
    <name evidence="2" type="ORF">UR73_C0017G0005</name>
</gene>
<accession>A0A0G0EQY4</accession>
<dbReference type="EMBL" id="LBQH01000017">
    <property type="protein sequence ID" value="KKP77585.1"/>
    <property type="molecule type" value="Genomic_DNA"/>
</dbReference>
<evidence type="ECO:0000313" key="2">
    <source>
        <dbReference type="EMBL" id="KKP77585.1"/>
    </source>
</evidence>
<feature type="transmembrane region" description="Helical" evidence="1">
    <location>
        <begin position="188"/>
        <end position="206"/>
    </location>
</feature>
<evidence type="ECO:0000313" key="3">
    <source>
        <dbReference type="Proteomes" id="UP000034816"/>
    </source>
</evidence>
<sequence length="492" mass="52196">MSFVQTGYKVFSKLEEIFKRKSFKTIFIAFSSLILFFGVMNVYAQEAETEVPKVKVNWDGTKAFYNLASGTDKDEDNMTSFSGVSATNTAWTILSTMAPGLTDGGDKIEGDSSIPEDMRGGLLGTADSFVNYAYSNQPNINLVAHLGNEWVPGYKESSTGLYAAEKQSGYQELMDSGISNIWAKFRDLAYLFFVVVMIVIGFMIMFRSKLGGQTLVSLGNTIPNVIVGLILVTFSFAIAGLVIDVGGLITSFLASLFDGELVSIENIGNLMKSVFTSGTIETSSIVAGSGAGSIALGAGLGSLAAAIGGSAVLAILGPALIGVGLIGLLLVLTLLGIVFVGVIKLLITLYKAYFGILLGVALGPLQIMIGSIPGQNHMTKNWFLGIVRNVLVFPVVFFIVNAPNLLLGDKDIILNFPEKLTYADPSSNGIDINATSGFLMFILRVFVIYLAAQAPKYIEAFIPNTSSKAAGDAGAAAKMSLSKIPLVGALFK</sequence>
<feature type="transmembrane region" description="Helical" evidence="1">
    <location>
        <begin position="323"/>
        <end position="346"/>
    </location>
</feature>
<keyword evidence="1" id="KW-0812">Transmembrane</keyword>
<keyword evidence="1" id="KW-0472">Membrane</keyword>
<feature type="transmembrane region" description="Helical" evidence="1">
    <location>
        <begin position="226"/>
        <end position="253"/>
    </location>
</feature>
<comment type="caution">
    <text evidence="2">The sequence shown here is derived from an EMBL/GenBank/DDBJ whole genome shotgun (WGS) entry which is preliminary data.</text>
</comment>
<keyword evidence="1" id="KW-1133">Transmembrane helix</keyword>
<reference evidence="2 3" key="1">
    <citation type="journal article" date="2015" name="Nature">
        <title>rRNA introns, odd ribosomes, and small enigmatic genomes across a large radiation of phyla.</title>
        <authorList>
            <person name="Brown C.T."/>
            <person name="Hug L.A."/>
            <person name="Thomas B.C."/>
            <person name="Sharon I."/>
            <person name="Castelle C.J."/>
            <person name="Singh A."/>
            <person name="Wilkins M.J."/>
            <person name="Williams K.H."/>
            <person name="Banfield J.F."/>
        </authorList>
    </citation>
    <scope>NUCLEOTIDE SEQUENCE [LARGE SCALE GENOMIC DNA]</scope>
</reference>
<organism evidence="2 3">
    <name type="scientific">candidate division WS6 bacterium GW2011_GWF1_35_23</name>
    <dbReference type="NCBI Taxonomy" id="1619097"/>
    <lineage>
        <taxon>Bacteria</taxon>
        <taxon>Candidatus Dojkabacteria</taxon>
    </lineage>
</organism>
<protein>
    <submittedName>
        <fullName evidence="2">Uncharacterized protein</fullName>
    </submittedName>
</protein>
<evidence type="ECO:0000256" key="1">
    <source>
        <dbReference type="SAM" id="Phobius"/>
    </source>
</evidence>
<feature type="transmembrane region" description="Helical" evidence="1">
    <location>
        <begin position="382"/>
        <end position="400"/>
    </location>
</feature>
<feature type="transmembrane region" description="Helical" evidence="1">
    <location>
        <begin position="26"/>
        <end position="44"/>
    </location>
</feature>
<feature type="transmembrane region" description="Helical" evidence="1">
    <location>
        <begin position="352"/>
        <end position="370"/>
    </location>
</feature>
<dbReference type="Proteomes" id="UP000034816">
    <property type="component" value="Unassembled WGS sequence"/>
</dbReference>
<dbReference type="AlphaFoldDB" id="A0A0G0EQY4"/>
<name>A0A0G0EQY4_9BACT</name>
<feature type="transmembrane region" description="Helical" evidence="1">
    <location>
        <begin position="432"/>
        <end position="452"/>
    </location>
</feature>
<proteinExistence type="predicted"/>